<dbReference type="EMBL" id="CAJNOR010004205">
    <property type="protein sequence ID" value="CAF1483754.1"/>
    <property type="molecule type" value="Genomic_DNA"/>
</dbReference>
<keyword evidence="13" id="KW-1185">Reference proteome</keyword>
<dbReference type="InterPro" id="IPR023395">
    <property type="entry name" value="MCP_dom_sf"/>
</dbReference>
<dbReference type="GO" id="GO:1990575">
    <property type="term" value="P:mitochondrial L-ornithine transmembrane transport"/>
    <property type="evidence" value="ECO:0007669"/>
    <property type="project" value="TreeGrafter"/>
</dbReference>
<evidence type="ECO:0000256" key="10">
    <source>
        <dbReference type="RuleBase" id="RU000488"/>
    </source>
</evidence>
<feature type="transmembrane region" description="Helical" evidence="11">
    <location>
        <begin position="262"/>
        <end position="286"/>
    </location>
</feature>
<dbReference type="Pfam" id="PF00153">
    <property type="entry name" value="Mito_carr"/>
    <property type="match status" value="3"/>
</dbReference>
<dbReference type="GO" id="GO:0000064">
    <property type="term" value="F:L-ornithine transmembrane transporter activity"/>
    <property type="evidence" value="ECO:0007669"/>
    <property type="project" value="TreeGrafter"/>
</dbReference>
<gene>
    <name evidence="12" type="ORF">XAT740_LOCUS38682</name>
</gene>
<dbReference type="SUPFAM" id="SSF103506">
    <property type="entry name" value="Mitochondrial carrier"/>
    <property type="match status" value="1"/>
</dbReference>
<keyword evidence="6 11" id="KW-1133">Transmembrane helix</keyword>
<evidence type="ECO:0008006" key="14">
    <source>
        <dbReference type="Google" id="ProtNLM"/>
    </source>
</evidence>
<proteinExistence type="inferred from homology"/>
<organism evidence="12 13">
    <name type="scientific">Adineta ricciae</name>
    <name type="common">Rotifer</name>
    <dbReference type="NCBI Taxonomy" id="249248"/>
    <lineage>
        <taxon>Eukaryota</taxon>
        <taxon>Metazoa</taxon>
        <taxon>Spiralia</taxon>
        <taxon>Gnathifera</taxon>
        <taxon>Rotifera</taxon>
        <taxon>Eurotatoria</taxon>
        <taxon>Bdelloidea</taxon>
        <taxon>Adinetida</taxon>
        <taxon>Adinetidae</taxon>
        <taxon>Adineta</taxon>
    </lineage>
</organism>
<accession>A0A815S0A7</accession>
<comment type="subcellular location">
    <subcellularLocation>
        <location evidence="1">Mitochondrion membrane</location>
        <topology evidence="1">Multi-pass membrane protein</topology>
    </subcellularLocation>
</comment>
<evidence type="ECO:0000256" key="6">
    <source>
        <dbReference type="ARBA" id="ARBA00022989"/>
    </source>
</evidence>
<dbReference type="Proteomes" id="UP000663828">
    <property type="component" value="Unassembled WGS sequence"/>
</dbReference>
<evidence type="ECO:0000256" key="2">
    <source>
        <dbReference type="ARBA" id="ARBA00006375"/>
    </source>
</evidence>
<evidence type="ECO:0000256" key="5">
    <source>
        <dbReference type="ARBA" id="ARBA00022737"/>
    </source>
</evidence>
<evidence type="ECO:0000256" key="11">
    <source>
        <dbReference type="SAM" id="Phobius"/>
    </source>
</evidence>
<evidence type="ECO:0000256" key="1">
    <source>
        <dbReference type="ARBA" id="ARBA00004225"/>
    </source>
</evidence>
<evidence type="ECO:0000256" key="4">
    <source>
        <dbReference type="ARBA" id="ARBA00022692"/>
    </source>
</evidence>
<keyword evidence="5" id="KW-0677">Repeat</keyword>
<evidence type="ECO:0000256" key="8">
    <source>
        <dbReference type="ARBA" id="ARBA00023136"/>
    </source>
</evidence>
<dbReference type="Gene3D" id="1.50.40.10">
    <property type="entry name" value="Mitochondrial carrier domain"/>
    <property type="match status" value="1"/>
</dbReference>
<feature type="transmembrane region" description="Helical" evidence="11">
    <location>
        <begin position="215"/>
        <end position="235"/>
    </location>
</feature>
<keyword evidence="8 9" id="KW-0472">Membrane</keyword>
<evidence type="ECO:0000313" key="13">
    <source>
        <dbReference type="Proteomes" id="UP000663828"/>
    </source>
</evidence>
<dbReference type="PANTHER" id="PTHR45624:SF12">
    <property type="entry name" value="MITOCHONDRIAL ORNITHINE TRANSPORTER 1"/>
    <property type="match status" value="1"/>
</dbReference>
<dbReference type="PROSITE" id="PS50920">
    <property type="entry name" value="SOLCAR"/>
    <property type="match status" value="3"/>
</dbReference>
<comment type="caution">
    <text evidence="12">The sequence shown here is derived from an EMBL/GenBank/DDBJ whole genome shotgun (WGS) entry which is preliminary data.</text>
</comment>
<dbReference type="GO" id="GO:0031966">
    <property type="term" value="C:mitochondrial membrane"/>
    <property type="evidence" value="ECO:0007669"/>
    <property type="project" value="UniProtKB-SubCell"/>
</dbReference>
<protein>
    <recommendedName>
        <fullName evidence="14">Mitochondrial ornithine transporter 1</fullName>
    </recommendedName>
</protein>
<keyword evidence="3 10" id="KW-0813">Transport</keyword>
<dbReference type="AlphaFoldDB" id="A0A815S0A7"/>
<dbReference type="InterPro" id="IPR018108">
    <property type="entry name" value="MCP_transmembrane"/>
</dbReference>
<feature type="repeat" description="Solcar" evidence="9">
    <location>
        <begin position="3"/>
        <end position="87"/>
    </location>
</feature>
<evidence type="ECO:0000256" key="7">
    <source>
        <dbReference type="ARBA" id="ARBA00023128"/>
    </source>
</evidence>
<name>A0A815S0A7_ADIRI</name>
<evidence type="ECO:0000313" key="12">
    <source>
        <dbReference type="EMBL" id="CAF1483754.1"/>
    </source>
</evidence>
<dbReference type="InterPro" id="IPR050567">
    <property type="entry name" value="Mitochondrial_Carrier"/>
</dbReference>
<comment type="similarity">
    <text evidence="2 10">Belongs to the mitochondrial carrier (TC 2.A.29) family.</text>
</comment>
<feature type="repeat" description="Solcar" evidence="9">
    <location>
        <begin position="209"/>
        <end position="292"/>
    </location>
</feature>
<keyword evidence="7" id="KW-0496">Mitochondrion</keyword>
<reference evidence="12" key="1">
    <citation type="submission" date="2021-02" db="EMBL/GenBank/DDBJ databases">
        <authorList>
            <person name="Nowell W R."/>
        </authorList>
    </citation>
    <scope>NUCLEOTIDE SEQUENCE</scope>
</reference>
<keyword evidence="4 9" id="KW-0812">Transmembrane</keyword>
<evidence type="ECO:0000256" key="3">
    <source>
        <dbReference type="ARBA" id="ARBA00022448"/>
    </source>
</evidence>
<feature type="repeat" description="Solcar" evidence="9">
    <location>
        <begin position="100"/>
        <end position="198"/>
    </location>
</feature>
<evidence type="ECO:0000256" key="9">
    <source>
        <dbReference type="PROSITE-ProRule" id="PRU00282"/>
    </source>
</evidence>
<dbReference type="PANTHER" id="PTHR45624">
    <property type="entry name" value="MITOCHONDRIAL BASIC AMINO ACIDS TRANSPORTER-RELATED"/>
    <property type="match status" value="1"/>
</dbReference>
<sequence>MNSDAIIDFFSGISGAAVSVYVGQPLDTIKTKLQAFPNRYKNFFDCGKQILQQDGMRGLYAGTLPSLLANTAENGILFMAYGQCQNFIAFLRNRPDNDQLTTVDNMAAGSLAAAFSSVVLCPTELVKCRIQTLKEVQMMNSFSMKSQMTKKVSPIDITRGIIREEGFRGLFRGLTTTLARECPGYGCFFGGYELTRSFLINDNQKKGDIGFIKTWISGGMAGICFWLIMFPIDAIKSRIQVFKPTVTFPKYTLQIIRNEGFLVLYTGLLPTLIRTFFATGALFITYEQVRLFLHRAF</sequence>